<feature type="transmembrane region" description="Helical" evidence="1">
    <location>
        <begin position="49"/>
        <end position="73"/>
    </location>
</feature>
<dbReference type="HOGENOM" id="CLU_169635_0_0_7"/>
<feature type="transmembrane region" description="Helical" evidence="1">
    <location>
        <begin position="12"/>
        <end position="37"/>
    </location>
</feature>
<keyword evidence="3" id="KW-1185">Reference proteome</keyword>
<proteinExistence type="predicted"/>
<evidence type="ECO:0000256" key="1">
    <source>
        <dbReference type="SAM" id="Phobius"/>
    </source>
</evidence>
<protein>
    <submittedName>
        <fullName evidence="2">Uncharacterized protein</fullName>
    </submittedName>
</protein>
<name>I3XXJ0_SULBS</name>
<dbReference type="AlphaFoldDB" id="I3XXJ0"/>
<sequence>MKQISNYIKRLYHGDISLFTTFWIYGFLIQYILAFIFSTLGKLYNQQLWLVFLICFLAFLEIIYAFFASIAIWRSANKYQGDKKWADGAKLYIVISIYMLISTLYLRV</sequence>
<reference evidence="2 3" key="1">
    <citation type="submission" date="2012-06" db="EMBL/GenBank/DDBJ databases">
        <title>Complete sequence of Sulfurospirillum barnesii SES-3.</title>
        <authorList>
            <consortium name="US DOE Joint Genome Institute"/>
            <person name="Lucas S."/>
            <person name="Han J."/>
            <person name="Lapidus A."/>
            <person name="Cheng J.-F."/>
            <person name="Goodwin L."/>
            <person name="Pitluck S."/>
            <person name="Peters L."/>
            <person name="Ovchinnikova G."/>
            <person name="Lu M."/>
            <person name="Detter J.C."/>
            <person name="Han C."/>
            <person name="Tapia R."/>
            <person name="Land M."/>
            <person name="Hauser L."/>
            <person name="Kyrpides N."/>
            <person name="Ivanova N."/>
            <person name="Pagani I."/>
            <person name="Stolz J."/>
            <person name="Arkin A."/>
            <person name="Dehal P."/>
            <person name="Oremland R."/>
            <person name="Saltikov C."/>
            <person name="Basu P."/>
            <person name="Hollibaugh J."/>
            <person name="Newman D."/>
            <person name="Stolyar S."/>
            <person name="Hazen T."/>
            <person name="Woyke T."/>
        </authorList>
    </citation>
    <scope>NUCLEOTIDE SEQUENCE [LARGE SCALE GENOMIC DNA]</scope>
    <source>
        <strain evidence="3">ATCC 700032 / DSM 10660 / SES-3</strain>
    </source>
</reference>
<dbReference type="KEGG" id="sba:Sulba_1375"/>
<accession>I3XXJ0</accession>
<evidence type="ECO:0000313" key="2">
    <source>
        <dbReference type="EMBL" id="AFL68664.1"/>
    </source>
</evidence>
<keyword evidence="1" id="KW-0812">Transmembrane</keyword>
<organism evidence="2 3">
    <name type="scientific">Sulfurospirillum barnesii (strain ATCC 700032 / DSM 10660 / SES-3)</name>
    <dbReference type="NCBI Taxonomy" id="760154"/>
    <lineage>
        <taxon>Bacteria</taxon>
        <taxon>Pseudomonadati</taxon>
        <taxon>Campylobacterota</taxon>
        <taxon>Epsilonproteobacteria</taxon>
        <taxon>Campylobacterales</taxon>
        <taxon>Sulfurospirillaceae</taxon>
        <taxon>Sulfurospirillum</taxon>
    </lineage>
</organism>
<gene>
    <name evidence="2" type="ordered locus">Sulba_1375</name>
</gene>
<feature type="transmembrane region" description="Helical" evidence="1">
    <location>
        <begin position="85"/>
        <end position="106"/>
    </location>
</feature>
<dbReference type="Proteomes" id="UP000006176">
    <property type="component" value="Chromosome"/>
</dbReference>
<dbReference type="RefSeq" id="WP_014769542.1">
    <property type="nucleotide sequence ID" value="NC_018002.1"/>
</dbReference>
<dbReference type="EMBL" id="CP003333">
    <property type="protein sequence ID" value="AFL68664.1"/>
    <property type="molecule type" value="Genomic_DNA"/>
</dbReference>
<evidence type="ECO:0000313" key="3">
    <source>
        <dbReference type="Proteomes" id="UP000006176"/>
    </source>
</evidence>
<dbReference type="OrthoDB" id="7861086at2"/>
<dbReference type="eggNOG" id="ENOG5033ADR">
    <property type="taxonomic scope" value="Bacteria"/>
</dbReference>
<keyword evidence="1" id="KW-0472">Membrane</keyword>
<keyword evidence="1" id="KW-1133">Transmembrane helix</keyword>